<evidence type="ECO:0000313" key="14">
    <source>
        <dbReference type="Proteomes" id="UP001454036"/>
    </source>
</evidence>
<name>A0AAV3R9T8_LITER</name>
<feature type="transmembrane region" description="Helical" evidence="11">
    <location>
        <begin position="671"/>
        <end position="693"/>
    </location>
</feature>
<feature type="domain" description="ABC transporter" evidence="12">
    <location>
        <begin position="159"/>
        <end position="432"/>
    </location>
</feature>
<comment type="subcellular location">
    <subcellularLocation>
        <location evidence="1">Membrane</location>
        <topology evidence="1">Multi-pass membrane protein</topology>
    </subcellularLocation>
</comment>
<dbReference type="GO" id="GO:2000032">
    <property type="term" value="P:regulation of secondary shoot formation"/>
    <property type="evidence" value="ECO:0007669"/>
    <property type="project" value="UniProtKB-ARBA"/>
</dbReference>
<dbReference type="FunFam" id="3.40.50.300:FF:000179">
    <property type="entry name" value="ABC transporter G family member 34"/>
    <property type="match status" value="1"/>
</dbReference>
<sequence length="1453" mass="163854">MDAGDIYRASASMRASMRGSLRGNSSSMWRNTGMDVFSRSGRDEDDEEALKWAALEKLPTFDRLRKGLLFGSQGTSQEVDVDDLGYQERKLLLERLIKSEEDNEAFLLKLRDRLDRVGIDLPTIEVRYDHLSIEAEAYVGSRALPSFTNFTMNIGEGLLNSLHILSSRKKQINILRDVSGVIKPCRLTLLLGPPASGKTTLLLALAGRLDKELKKSGSVTYNGHDLEEFVPQRTAAYISQHDLHMGEMTVRETLEFAGRCQGVGTRYEMLAELSRREKSANIKPDPDIDIYMKAAATQGQEASVVTDYVLKILGLEVCADTMVGDDMVRGISGGQKKRVTTGELLVGPASALFMDEISTGLDSSTTYSIVNSLKQYVHILKGTAFISLLQPAPETYNLFDDIVLISDGQIVYQGPREDVLEFFESMGFKCPQRKGVADFLQEVTSKKDQKQYWARKDEPYHFIPVSEFAEAFQSFHVGRTLGDELAMPFDKSKSHPAALSTERYGVNKKELLKACTSREFLLMKRNAFVYYFKLFQLTTLALIAMSLFLRTKMHQNSVDDGQVYVGALFFTVMTMMFNGMSEMALTIFKLPVFYKQRDLLFYPAWAYALPTWILKIPISFVEAALWIALTYYEIGLDPNIIRFLKHYLLLLLEQQMASGLFRFIGGMGRDMIVANTFGSFSLLILVALGGFVLSREDVKSWWLWGYWTSPLMYAQNAIIVNEFTGHRWNKPGPIPNETLGVTVLKSRGSFPDTYWYWLGAGALIGFTILFNISFTFALTYLNPFGKSQAVVAEDENGKINVEMIERTTNDASQGGDQLRRRSASSGSLSTRSNTITEVMESKKKGMILPFEPHSLTFDNVKYSVEMPAEMKSQGAEEDRLVLLNDVSGAFRPGVLTALMGVSGAGKTTLMDVLAGRKTGGYIEGEIKLSGYPKKQETFARISGYCEQNDIHSPHVTVYESLVYSAWLRLPSEVNSASRKMFVEEVMELVELSPLRGALVGLPGVNGLSTEQRKRLTIAVELVANPSIIFMDEPTSGLDARAAAIVMRTVRNTVDTGRTVVCTIHQPSIDIFEAFDELFLMKRGGQEIYVGPLGRHSNQLVNYFESIDGVSKITDDYNPATWMLEVSSSAQELMLGVDFADIYKNSELYRRNKALIDELGVPRPGSQDLYFESQYSQPFITQCIACLWKQHRSYWRNTSYTAVRFWFTTFIALVFGTMFWKLGQKMTSRQDLFNAMGSMYAAVLFLGVQNASSVQPVVAVERTVFYREKAAGMYSALPYAFGQVAIEIPYIFAQAVSYGIIVYAMIEFHWTAEKFLWYTFFMFFTLTYFTLYGMMTVAVTPNQHIAAIVASMFYGIWNVFSGFLIPRPRIPIWWRWYYYACPVAWTLYGMLGSQFGDVQEKLGDTNDTVQQVLEDYFGFKQDFVGVCAAIVLLFVVLFAFIFAFSIKTFNFQRR</sequence>
<evidence type="ECO:0000256" key="3">
    <source>
        <dbReference type="ARBA" id="ARBA00022448"/>
    </source>
</evidence>
<reference evidence="13 14" key="1">
    <citation type="submission" date="2024-01" db="EMBL/GenBank/DDBJ databases">
        <title>The complete chloroplast genome sequence of Lithospermum erythrorhizon: insights into the phylogenetic relationship among Boraginaceae species and the maternal lineages of purple gromwells.</title>
        <authorList>
            <person name="Okada T."/>
            <person name="Watanabe K."/>
        </authorList>
    </citation>
    <scope>NUCLEOTIDE SEQUENCE [LARGE SCALE GENOMIC DNA]</scope>
</reference>
<dbReference type="PANTHER" id="PTHR48040:SF20">
    <property type="entry name" value="PLEIOTROPIC DRUG RESISTANCE PROTEIN 1"/>
    <property type="match status" value="1"/>
</dbReference>
<dbReference type="Pfam" id="PF01061">
    <property type="entry name" value="ABC2_membrane"/>
    <property type="match status" value="2"/>
</dbReference>
<feature type="region of interest" description="Disordered" evidence="10">
    <location>
        <begin position="806"/>
        <end position="833"/>
    </location>
</feature>
<dbReference type="GO" id="GO:0140359">
    <property type="term" value="F:ABC-type transporter activity"/>
    <property type="evidence" value="ECO:0007669"/>
    <property type="project" value="InterPro"/>
</dbReference>
<comment type="similarity">
    <text evidence="2">Belongs to the ABC transporter superfamily. ABCG family. PDR (TC 3.A.1.205) subfamily.</text>
</comment>
<evidence type="ECO:0000256" key="10">
    <source>
        <dbReference type="SAM" id="MobiDB-lite"/>
    </source>
</evidence>
<dbReference type="GO" id="GO:0016887">
    <property type="term" value="F:ATP hydrolysis activity"/>
    <property type="evidence" value="ECO:0007669"/>
    <property type="project" value="InterPro"/>
</dbReference>
<evidence type="ECO:0000256" key="4">
    <source>
        <dbReference type="ARBA" id="ARBA00022692"/>
    </source>
</evidence>
<evidence type="ECO:0000256" key="5">
    <source>
        <dbReference type="ARBA" id="ARBA00022737"/>
    </source>
</evidence>
<keyword evidence="8 11" id="KW-1133">Transmembrane helix</keyword>
<evidence type="ECO:0000256" key="11">
    <source>
        <dbReference type="SAM" id="Phobius"/>
    </source>
</evidence>
<feature type="compositionally biased region" description="Low complexity" evidence="10">
    <location>
        <begin position="823"/>
        <end position="832"/>
    </location>
</feature>
<evidence type="ECO:0000256" key="8">
    <source>
        <dbReference type="ARBA" id="ARBA00022989"/>
    </source>
</evidence>
<evidence type="ECO:0000256" key="1">
    <source>
        <dbReference type="ARBA" id="ARBA00004141"/>
    </source>
</evidence>
<feature type="transmembrane region" description="Helical" evidence="11">
    <location>
        <begin position="1422"/>
        <end position="1445"/>
    </location>
</feature>
<dbReference type="SMART" id="SM00382">
    <property type="entry name" value="AAA"/>
    <property type="match status" value="2"/>
</dbReference>
<feature type="transmembrane region" description="Helical" evidence="11">
    <location>
        <begin position="754"/>
        <end position="781"/>
    </location>
</feature>
<evidence type="ECO:0000256" key="9">
    <source>
        <dbReference type="ARBA" id="ARBA00023136"/>
    </source>
</evidence>
<dbReference type="InterPro" id="IPR013581">
    <property type="entry name" value="PDR_assoc"/>
</dbReference>
<evidence type="ECO:0000256" key="2">
    <source>
        <dbReference type="ARBA" id="ARBA00006012"/>
    </source>
</evidence>
<dbReference type="Pfam" id="PF08370">
    <property type="entry name" value="PDR_assoc"/>
    <property type="match status" value="1"/>
</dbReference>
<feature type="transmembrane region" description="Helical" evidence="11">
    <location>
        <begin position="528"/>
        <end position="549"/>
    </location>
</feature>
<dbReference type="InterPro" id="IPR003439">
    <property type="entry name" value="ABC_transporter-like_ATP-bd"/>
</dbReference>
<gene>
    <name evidence="13" type="ORF">LIER_26837</name>
</gene>
<dbReference type="SUPFAM" id="SSF52540">
    <property type="entry name" value="P-loop containing nucleoside triphosphate hydrolases"/>
    <property type="match status" value="2"/>
</dbReference>
<evidence type="ECO:0000259" key="12">
    <source>
        <dbReference type="PROSITE" id="PS50893"/>
    </source>
</evidence>
<dbReference type="Pfam" id="PF14510">
    <property type="entry name" value="ABC_trans_N"/>
    <property type="match status" value="1"/>
</dbReference>
<feature type="transmembrane region" description="Helical" evidence="11">
    <location>
        <begin position="561"/>
        <end position="580"/>
    </location>
</feature>
<keyword evidence="4 11" id="KW-0812">Transmembrane</keyword>
<dbReference type="InterPro" id="IPR043926">
    <property type="entry name" value="ABCG_dom"/>
</dbReference>
<protein>
    <submittedName>
        <fullName evidence="13">ATP-binding cassette</fullName>
    </submittedName>
</protein>
<feature type="transmembrane region" description="Helical" evidence="11">
    <location>
        <begin position="1287"/>
        <end position="1305"/>
    </location>
</feature>
<feature type="transmembrane region" description="Helical" evidence="11">
    <location>
        <begin position="1314"/>
        <end position="1338"/>
    </location>
</feature>
<organism evidence="13 14">
    <name type="scientific">Lithospermum erythrorhizon</name>
    <name type="common">Purple gromwell</name>
    <name type="synonym">Lithospermum officinale var. erythrorhizon</name>
    <dbReference type="NCBI Taxonomy" id="34254"/>
    <lineage>
        <taxon>Eukaryota</taxon>
        <taxon>Viridiplantae</taxon>
        <taxon>Streptophyta</taxon>
        <taxon>Embryophyta</taxon>
        <taxon>Tracheophyta</taxon>
        <taxon>Spermatophyta</taxon>
        <taxon>Magnoliopsida</taxon>
        <taxon>eudicotyledons</taxon>
        <taxon>Gunneridae</taxon>
        <taxon>Pentapetalae</taxon>
        <taxon>asterids</taxon>
        <taxon>lamiids</taxon>
        <taxon>Boraginales</taxon>
        <taxon>Boraginaceae</taxon>
        <taxon>Boraginoideae</taxon>
        <taxon>Lithospermeae</taxon>
        <taxon>Lithospermum</taxon>
    </lineage>
</organism>
<dbReference type="InterPro" id="IPR013525">
    <property type="entry name" value="ABC2_TM"/>
</dbReference>
<dbReference type="GO" id="GO:0005886">
    <property type="term" value="C:plasma membrane"/>
    <property type="evidence" value="ECO:0007669"/>
    <property type="project" value="UniProtKB-ARBA"/>
</dbReference>
<dbReference type="InterPro" id="IPR029481">
    <property type="entry name" value="ABC_trans_N"/>
</dbReference>
<dbReference type="InterPro" id="IPR034003">
    <property type="entry name" value="ABCG_PDR_2"/>
</dbReference>
<feature type="domain" description="ABC transporter" evidence="12">
    <location>
        <begin position="855"/>
        <end position="1107"/>
    </location>
</feature>
<keyword evidence="9 11" id="KW-0472">Membrane</keyword>
<dbReference type="Gene3D" id="3.40.50.300">
    <property type="entry name" value="P-loop containing nucleotide triphosphate hydrolases"/>
    <property type="match status" value="2"/>
</dbReference>
<dbReference type="InterPro" id="IPR003593">
    <property type="entry name" value="AAA+_ATPase"/>
</dbReference>
<comment type="caution">
    <text evidence="13">The sequence shown here is derived from an EMBL/GenBank/DDBJ whole genome shotgun (WGS) entry which is preliminary data.</text>
</comment>
<keyword evidence="3" id="KW-0813">Transport</keyword>
<dbReference type="Pfam" id="PF19055">
    <property type="entry name" value="ABC2_membrane_7"/>
    <property type="match status" value="1"/>
</dbReference>
<keyword evidence="6" id="KW-0547">Nucleotide-binding</keyword>
<keyword evidence="14" id="KW-1185">Reference proteome</keyword>
<dbReference type="FunFam" id="3.40.50.300:FF:000059">
    <property type="entry name" value="ABC transporter G family member 40"/>
    <property type="match status" value="1"/>
</dbReference>
<dbReference type="PROSITE" id="PS50893">
    <property type="entry name" value="ABC_TRANSPORTER_2"/>
    <property type="match status" value="2"/>
</dbReference>
<dbReference type="InterPro" id="IPR034001">
    <property type="entry name" value="ABCG_PDR_1"/>
</dbReference>
<keyword evidence="5" id="KW-0677">Repeat</keyword>
<dbReference type="GO" id="GO:0009914">
    <property type="term" value="P:hormone transport"/>
    <property type="evidence" value="ECO:0007669"/>
    <property type="project" value="UniProtKB-ARBA"/>
</dbReference>
<feature type="transmembrane region" description="Helical" evidence="11">
    <location>
        <begin position="1376"/>
        <end position="1395"/>
    </location>
</feature>
<dbReference type="PANTHER" id="PTHR48040">
    <property type="entry name" value="PLEIOTROPIC DRUG RESISTANCE PROTEIN 1-LIKE ISOFORM X1"/>
    <property type="match status" value="1"/>
</dbReference>
<proteinExistence type="inferred from homology"/>
<feature type="transmembrane region" description="Helical" evidence="11">
    <location>
        <begin position="1202"/>
        <end position="1219"/>
    </location>
</feature>
<dbReference type="Proteomes" id="UP001454036">
    <property type="component" value="Unassembled WGS sequence"/>
</dbReference>
<dbReference type="CDD" id="cd03232">
    <property type="entry name" value="ABCG_PDR_domain2"/>
    <property type="match status" value="1"/>
</dbReference>
<accession>A0AAV3R9T8</accession>
<dbReference type="GO" id="GO:0005524">
    <property type="term" value="F:ATP binding"/>
    <property type="evidence" value="ECO:0007669"/>
    <property type="project" value="UniProtKB-KW"/>
</dbReference>
<dbReference type="CDD" id="cd03233">
    <property type="entry name" value="ABCG_PDR_domain1"/>
    <property type="match status" value="1"/>
</dbReference>
<evidence type="ECO:0000256" key="6">
    <source>
        <dbReference type="ARBA" id="ARBA00022741"/>
    </source>
</evidence>
<dbReference type="InterPro" id="IPR027417">
    <property type="entry name" value="P-loop_NTPase"/>
</dbReference>
<feature type="transmembrane region" description="Helical" evidence="11">
    <location>
        <begin position="1344"/>
        <end position="1364"/>
    </location>
</feature>
<keyword evidence="7 13" id="KW-0067">ATP-binding</keyword>
<dbReference type="EMBL" id="BAABME010008470">
    <property type="protein sequence ID" value="GAA0173164.1"/>
    <property type="molecule type" value="Genomic_DNA"/>
</dbReference>
<evidence type="ECO:0000313" key="13">
    <source>
        <dbReference type="EMBL" id="GAA0173164.1"/>
    </source>
</evidence>
<dbReference type="Pfam" id="PF00005">
    <property type="entry name" value="ABC_tran"/>
    <property type="match status" value="2"/>
</dbReference>
<evidence type="ECO:0000256" key="7">
    <source>
        <dbReference type="ARBA" id="ARBA00022840"/>
    </source>
</evidence>